<evidence type="ECO:0000313" key="5">
    <source>
        <dbReference type="Proteomes" id="UP000250369"/>
    </source>
</evidence>
<protein>
    <submittedName>
        <fullName evidence="4">Spore germination protein</fullName>
    </submittedName>
</protein>
<keyword evidence="3" id="KW-0812">Transmembrane</keyword>
<keyword evidence="2 3" id="KW-0472">Membrane</keyword>
<dbReference type="RefSeq" id="WP_113029302.1">
    <property type="nucleotide sequence ID" value="NZ_QMFB01000001.1"/>
</dbReference>
<evidence type="ECO:0000256" key="3">
    <source>
        <dbReference type="SAM" id="Phobius"/>
    </source>
</evidence>
<dbReference type="AlphaFoldDB" id="A0A329MTH5"/>
<organism evidence="4 5">
    <name type="scientific">Paenibacillus contaminans</name>
    <dbReference type="NCBI Taxonomy" id="450362"/>
    <lineage>
        <taxon>Bacteria</taxon>
        <taxon>Bacillati</taxon>
        <taxon>Bacillota</taxon>
        <taxon>Bacilli</taxon>
        <taxon>Bacillales</taxon>
        <taxon>Paenibacillaceae</taxon>
        <taxon>Paenibacillus</taxon>
    </lineage>
</organism>
<dbReference type="GO" id="GO:0016020">
    <property type="term" value="C:membrane"/>
    <property type="evidence" value="ECO:0007669"/>
    <property type="project" value="InterPro"/>
</dbReference>
<comment type="similarity">
    <text evidence="1">Belongs to the GerABKA family.</text>
</comment>
<dbReference type="PANTHER" id="PTHR22550">
    <property type="entry name" value="SPORE GERMINATION PROTEIN"/>
    <property type="match status" value="1"/>
</dbReference>
<dbReference type="InterPro" id="IPR004995">
    <property type="entry name" value="Spore_Ger"/>
</dbReference>
<keyword evidence="5" id="KW-1185">Reference proteome</keyword>
<feature type="transmembrane region" description="Helical" evidence="3">
    <location>
        <begin position="303"/>
        <end position="324"/>
    </location>
</feature>
<dbReference type="GO" id="GO:0009847">
    <property type="term" value="P:spore germination"/>
    <property type="evidence" value="ECO:0007669"/>
    <property type="project" value="InterPro"/>
</dbReference>
<reference evidence="4 5" key="1">
    <citation type="journal article" date="2009" name="Int. J. Syst. Evol. Microbiol.">
        <title>Paenibacillus contaminans sp. nov., isolated from a contaminated laboratory plate.</title>
        <authorList>
            <person name="Chou J.H."/>
            <person name="Lee J.H."/>
            <person name="Lin M.C."/>
            <person name="Chang P.S."/>
            <person name="Arun A.B."/>
            <person name="Young C.C."/>
            <person name="Chen W.M."/>
        </authorList>
    </citation>
    <scope>NUCLEOTIDE SEQUENCE [LARGE SCALE GENOMIC DNA]</scope>
    <source>
        <strain evidence="4 5">CKOBP-6</strain>
    </source>
</reference>
<sequence>MKHRKPRSASELVSRELTVNRERIEELFCHCHDLKLQSWNFGSGLRHSAFSVYLETLTEGSQESYMKATLRDLSPMLAGADANLTPEDVRLYFEGQGVTTHTPSILDSFEHAVKQILRGCIVIFIEGWDHAICYSMPGIQTRAVSEPIMESVVFGPHNSTIEDLHTNIGLLRSLLRTPRLKFETFYSGVESDREIVYGYLDGTVDPQTLAEFKTKMSRIGDQEILDTSYLEEWVEESRYSPFPQVRYTERPDVANAALLEGKIIVLVQGTPSIMICPGLFVEFFTTSEDYYQRTIYASLIRTLRIVAFVIALTLPSLYIAFSTFHPELIPTVLLLAILDTREKIPFPAFIEALIMEFFFELLREAGIRLPRPIGSAVSIVGALVIGQAAIQAKISSPIMVIVVALTGIASFALPQYNLGVALRILRFPLMLLAATLGGFGLMIGYFLILLHVTKLRVLGVPYLSSLSPFEPGQLIRDFLLRAPIRLLMRSPRKRPFRE</sequence>
<comment type="caution">
    <text evidence="4">The sequence shown here is derived from an EMBL/GenBank/DDBJ whole genome shotgun (WGS) entry which is preliminary data.</text>
</comment>
<keyword evidence="3" id="KW-1133">Transmembrane helix</keyword>
<dbReference type="InterPro" id="IPR050768">
    <property type="entry name" value="UPF0353/GerABKA_families"/>
</dbReference>
<dbReference type="OrthoDB" id="1726708at2"/>
<feature type="transmembrane region" description="Helical" evidence="3">
    <location>
        <begin position="429"/>
        <end position="452"/>
    </location>
</feature>
<accession>A0A329MTH5</accession>
<dbReference type="Proteomes" id="UP000250369">
    <property type="component" value="Unassembled WGS sequence"/>
</dbReference>
<evidence type="ECO:0000256" key="1">
    <source>
        <dbReference type="ARBA" id="ARBA00005278"/>
    </source>
</evidence>
<feature type="transmembrane region" description="Helical" evidence="3">
    <location>
        <begin position="344"/>
        <end position="362"/>
    </location>
</feature>
<evidence type="ECO:0000313" key="4">
    <source>
        <dbReference type="EMBL" id="RAV23191.1"/>
    </source>
</evidence>
<evidence type="ECO:0000256" key="2">
    <source>
        <dbReference type="ARBA" id="ARBA00023136"/>
    </source>
</evidence>
<name>A0A329MTH5_9BACL</name>
<dbReference type="PANTHER" id="PTHR22550:SF5">
    <property type="entry name" value="LEUCINE ZIPPER PROTEIN 4"/>
    <property type="match status" value="1"/>
</dbReference>
<dbReference type="PIRSF" id="PIRSF005690">
    <property type="entry name" value="GerBA"/>
    <property type="match status" value="1"/>
</dbReference>
<feature type="transmembrane region" description="Helical" evidence="3">
    <location>
        <begin position="398"/>
        <end position="417"/>
    </location>
</feature>
<dbReference type="Pfam" id="PF03323">
    <property type="entry name" value="GerA"/>
    <property type="match status" value="1"/>
</dbReference>
<dbReference type="EMBL" id="QMFB01000001">
    <property type="protein sequence ID" value="RAV23191.1"/>
    <property type="molecule type" value="Genomic_DNA"/>
</dbReference>
<proteinExistence type="inferred from homology"/>
<feature type="transmembrane region" description="Helical" evidence="3">
    <location>
        <begin position="374"/>
        <end position="392"/>
    </location>
</feature>
<gene>
    <name evidence="4" type="ORF">DQG23_03080</name>
</gene>